<accession>A0A0P0G328</accession>
<organism evidence="2">
    <name type="scientific">Blumeria graminis f. sp. tritici</name>
    <dbReference type="NCBI Taxonomy" id="62690"/>
    <lineage>
        <taxon>Eukaryota</taxon>
        <taxon>Fungi</taxon>
        <taxon>Dikarya</taxon>
        <taxon>Ascomycota</taxon>
        <taxon>Pezizomycotina</taxon>
        <taxon>Leotiomycetes</taxon>
        <taxon>Erysiphales</taxon>
        <taxon>Erysiphaceae</taxon>
        <taxon>Blumeria</taxon>
    </lineage>
</organism>
<reference evidence="2" key="1">
    <citation type="journal article" date="2015" name="Plant Cell">
        <title>Multiple Avirulence Loci and Allele-Specific Effector Recognition Control the Pm3 Race-Specific Resistance of Wheat to Powdery Mildew.</title>
        <authorList>
            <person name="Bourras S."/>
            <person name="McNally K.E."/>
            <person name="Ben-David R."/>
            <person name="Parlange F."/>
            <person name="Roffler S."/>
            <person name="Praz C.R."/>
            <person name="Oberhaensli S."/>
            <person name="Menardo F."/>
            <person name="Stirnweis D."/>
            <person name="Frenkel Z."/>
            <person name="Schaefer L.K."/>
            <person name="Fluckiger S."/>
            <person name="Treier G."/>
            <person name="Herren G."/>
            <person name="Korol A.B."/>
            <person name="Wicker T."/>
            <person name="Keller B."/>
        </authorList>
    </citation>
    <scope>NUCLEOTIDE SEQUENCE</scope>
    <source>
        <strain evidence="2">96224</strain>
    </source>
</reference>
<evidence type="ECO:0000256" key="1">
    <source>
        <dbReference type="SAM" id="SignalP"/>
    </source>
</evidence>
<gene>
    <name evidence="2" type="ORF">Bgt_avrF2_1</name>
</gene>
<feature type="chain" id="PRO_5006047057" evidence="1">
    <location>
        <begin position="23"/>
        <end position="138"/>
    </location>
</feature>
<dbReference type="EMBL" id="KT714072">
    <property type="protein sequence ID" value="ALJ53443.1"/>
    <property type="molecule type" value="Genomic_DNA"/>
</dbReference>
<evidence type="ECO:0000313" key="2">
    <source>
        <dbReference type="EMBL" id="ALJ53443.1"/>
    </source>
</evidence>
<keyword evidence="1" id="KW-0732">Signal</keyword>
<name>A0A0P0G328_BLUGR</name>
<proteinExistence type="predicted"/>
<sequence>MKIFSVVSLTAILSHLTPSIEAVSSNYKCDRLVLGGDIIDRQIEKTFPIYQGNVHPGYEPHHVFSTVNFFVYYNFGKGTILFSKKTLFPTNLSRVYQVQFAVEFSVQKKPLSVKVKFNENEYTCEPTTEEADVHQGMT</sequence>
<feature type="signal peptide" evidence="1">
    <location>
        <begin position="1"/>
        <end position="22"/>
    </location>
</feature>
<dbReference type="AlphaFoldDB" id="A0A0P0G328"/>
<protein>
    <submittedName>
        <fullName evidence="2">Bgt_avrF2_1</fullName>
    </submittedName>
</protein>